<dbReference type="EMBL" id="BGZK01000587">
    <property type="protein sequence ID" value="GBP51711.1"/>
    <property type="molecule type" value="Genomic_DNA"/>
</dbReference>
<comment type="caution">
    <text evidence="1">The sequence shown here is derived from an EMBL/GenBank/DDBJ whole genome shotgun (WGS) entry which is preliminary data.</text>
</comment>
<protein>
    <submittedName>
        <fullName evidence="1">Uncharacterized protein</fullName>
    </submittedName>
</protein>
<dbReference type="AlphaFoldDB" id="A0A4C1WKE0"/>
<evidence type="ECO:0000313" key="1">
    <source>
        <dbReference type="EMBL" id="GBP51711.1"/>
    </source>
</evidence>
<sequence>MFNAPNRKRQNESECVALERMRVVYLLQASASVSNEKRLIFQRKRERERKIHKGRNLSISPRCLIVGQLFKLVQAETAELHIVSRFDEYSSTPRPPTNTITGPMLNIKSCIVPAFSSVLRENRAEANGARRASRAVRL</sequence>
<gene>
    <name evidence="1" type="ORF">EVAR_96262_1</name>
</gene>
<organism evidence="1 2">
    <name type="scientific">Eumeta variegata</name>
    <name type="common">Bagworm moth</name>
    <name type="synonym">Eumeta japonica</name>
    <dbReference type="NCBI Taxonomy" id="151549"/>
    <lineage>
        <taxon>Eukaryota</taxon>
        <taxon>Metazoa</taxon>
        <taxon>Ecdysozoa</taxon>
        <taxon>Arthropoda</taxon>
        <taxon>Hexapoda</taxon>
        <taxon>Insecta</taxon>
        <taxon>Pterygota</taxon>
        <taxon>Neoptera</taxon>
        <taxon>Endopterygota</taxon>
        <taxon>Lepidoptera</taxon>
        <taxon>Glossata</taxon>
        <taxon>Ditrysia</taxon>
        <taxon>Tineoidea</taxon>
        <taxon>Psychidae</taxon>
        <taxon>Oiketicinae</taxon>
        <taxon>Eumeta</taxon>
    </lineage>
</organism>
<reference evidence="1 2" key="1">
    <citation type="journal article" date="2019" name="Commun. Biol.">
        <title>The bagworm genome reveals a unique fibroin gene that provides high tensile strength.</title>
        <authorList>
            <person name="Kono N."/>
            <person name="Nakamura H."/>
            <person name="Ohtoshi R."/>
            <person name="Tomita M."/>
            <person name="Numata K."/>
            <person name="Arakawa K."/>
        </authorList>
    </citation>
    <scope>NUCLEOTIDE SEQUENCE [LARGE SCALE GENOMIC DNA]</scope>
</reference>
<accession>A0A4C1WKE0</accession>
<evidence type="ECO:0000313" key="2">
    <source>
        <dbReference type="Proteomes" id="UP000299102"/>
    </source>
</evidence>
<name>A0A4C1WKE0_EUMVA</name>
<dbReference type="Proteomes" id="UP000299102">
    <property type="component" value="Unassembled WGS sequence"/>
</dbReference>
<keyword evidence="2" id="KW-1185">Reference proteome</keyword>
<proteinExistence type="predicted"/>